<dbReference type="Gene3D" id="1.20.5.3600">
    <property type="match status" value="1"/>
</dbReference>
<evidence type="ECO:0000313" key="6">
    <source>
        <dbReference type="Proteomes" id="UP000799767"/>
    </source>
</evidence>
<reference evidence="5" key="1">
    <citation type="journal article" date="2020" name="Stud. Mycol.">
        <title>101 Dothideomycetes genomes: a test case for predicting lifestyles and emergence of pathogens.</title>
        <authorList>
            <person name="Haridas S."/>
            <person name="Albert R."/>
            <person name="Binder M."/>
            <person name="Bloem J."/>
            <person name="Labutti K."/>
            <person name="Salamov A."/>
            <person name="Andreopoulos B."/>
            <person name="Baker S."/>
            <person name="Barry K."/>
            <person name="Bills G."/>
            <person name="Bluhm B."/>
            <person name="Cannon C."/>
            <person name="Castanera R."/>
            <person name="Culley D."/>
            <person name="Daum C."/>
            <person name="Ezra D."/>
            <person name="Gonzalez J."/>
            <person name="Henrissat B."/>
            <person name="Kuo A."/>
            <person name="Liang C."/>
            <person name="Lipzen A."/>
            <person name="Lutzoni F."/>
            <person name="Magnuson J."/>
            <person name="Mondo S."/>
            <person name="Nolan M."/>
            <person name="Ohm R."/>
            <person name="Pangilinan J."/>
            <person name="Park H.-J."/>
            <person name="Ramirez L."/>
            <person name="Alfaro M."/>
            <person name="Sun H."/>
            <person name="Tritt A."/>
            <person name="Yoshinaga Y."/>
            <person name="Zwiers L.-H."/>
            <person name="Turgeon B."/>
            <person name="Goodwin S."/>
            <person name="Spatafora J."/>
            <person name="Crous P."/>
            <person name="Grigoriev I."/>
        </authorList>
    </citation>
    <scope>NUCLEOTIDE SEQUENCE</scope>
    <source>
        <strain evidence="5">CBS 113389</strain>
    </source>
</reference>
<dbReference type="InterPro" id="IPR024864">
    <property type="entry name" value="Nup54/Nup57/Nup44"/>
</dbReference>
<dbReference type="InterPro" id="IPR025712">
    <property type="entry name" value="Nup54_alpha-helical_dom"/>
</dbReference>
<dbReference type="GeneID" id="54472796"/>
<keyword evidence="3" id="KW-0539">Nucleus</keyword>
<evidence type="ECO:0000256" key="1">
    <source>
        <dbReference type="ARBA" id="ARBA00004123"/>
    </source>
</evidence>
<evidence type="ECO:0000313" key="5">
    <source>
        <dbReference type="EMBL" id="KAF2478886.1"/>
    </source>
</evidence>
<dbReference type="Pfam" id="PF13874">
    <property type="entry name" value="Nup54"/>
    <property type="match status" value="1"/>
</dbReference>
<keyword evidence="2" id="KW-0813">Transport</keyword>
<name>A0A6A6PGH5_9PEZI</name>
<dbReference type="GO" id="GO:0044613">
    <property type="term" value="C:nuclear pore central transport channel"/>
    <property type="evidence" value="ECO:0007669"/>
    <property type="project" value="TreeGrafter"/>
</dbReference>
<gene>
    <name evidence="5" type="ORF">BDY17DRAFT_258627</name>
</gene>
<evidence type="ECO:0000259" key="4">
    <source>
        <dbReference type="Pfam" id="PF13874"/>
    </source>
</evidence>
<dbReference type="Gene3D" id="1.20.5.490">
    <property type="entry name" value="Single helix bin"/>
    <property type="match status" value="1"/>
</dbReference>
<dbReference type="GO" id="GO:0017056">
    <property type="term" value="F:structural constituent of nuclear pore"/>
    <property type="evidence" value="ECO:0007669"/>
    <property type="project" value="TreeGrafter"/>
</dbReference>
<accession>A0A6A6PGH5</accession>
<dbReference type="OrthoDB" id="6162375at2759"/>
<dbReference type="EMBL" id="MU001643">
    <property type="protein sequence ID" value="KAF2478886.1"/>
    <property type="molecule type" value="Genomic_DNA"/>
</dbReference>
<evidence type="ECO:0000256" key="2">
    <source>
        <dbReference type="ARBA" id="ARBA00022448"/>
    </source>
</evidence>
<evidence type="ECO:0000256" key="3">
    <source>
        <dbReference type="ARBA" id="ARBA00023242"/>
    </source>
</evidence>
<protein>
    <submittedName>
        <fullName evidence="5">Nucleoporin complex subunit 54-domain-containing protein</fullName>
    </submittedName>
</protein>
<dbReference type="GO" id="GO:0006607">
    <property type="term" value="P:NLS-bearing protein import into nucleus"/>
    <property type="evidence" value="ECO:0007669"/>
    <property type="project" value="TreeGrafter"/>
</dbReference>
<proteinExistence type="predicted"/>
<dbReference type="PANTHER" id="PTHR13000:SF0">
    <property type="entry name" value="NUCLEOPORIN P54"/>
    <property type="match status" value="1"/>
</dbReference>
<comment type="subcellular location">
    <subcellularLocation>
        <location evidence="1">Nucleus</location>
    </subcellularLocation>
</comment>
<feature type="domain" description="Nucleoporin Nup54 alpha-helical" evidence="4">
    <location>
        <begin position="99"/>
        <end position="242"/>
    </location>
</feature>
<sequence>MNSSTTAPHQTHLSTLLQSGLGAPPTSAYGALGSHSQQDLARSRLAAANITSRPNEKTVYDQIRTLISKWDPHSIDTILEAYLYNAVNAAYAPFYYRNADEQEEGWEAAMAKKPENITLDGGDVAFVPVLVRGFRALGARVEYQAQVVNEMRARLHEMNNSLDAVMKRHEQSLTLRVENARRQHAVLSQRCLRLAVKAQVLRHKNYPLDAAEESLRKTLMELEKRVFDPAFQAREEEIWARMVALRERARWLDEESKKLGVQLEEQKMDGSGVSDEILQKTKRILSDYDGQLRHLAKELGEVSGQFEEWEQSR</sequence>
<keyword evidence="6" id="KW-1185">Reference proteome</keyword>
<dbReference type="GO" id="GO:0036228">
    <property type="term" value="P:protein localization to nuclear inner membrane"/>
    <property type="evidence" value="ECO:0007669"/>
    <property type="project" value="TreeGrafter"/>
</dbReference>
<dbReference type="Proteomes" id="UP000799767">
    <property type="component" value="Unassembled WGS sequence"/>
</dbReference>
<dbReference type="Pfam" id="PF18570">
    <property type="entry name" value="Nup54_57_C"/>
    <property type="match status" value="1"/>
</dbReference>
<organism evidence="5 6">
    <name type="scientific">Neohortaea acidophila</name>
    <dbReference type="NCBI Taxonomy" id="245834"/>
    <lineage>
        <taxon>Eukaryota</taxon>
        <taxon>Fungi</taxon>
        <taxon>Dikarya</taxon>
        <taxon>Ascomycota</taxon>
        <taxon>Pezizomycotina</taxon>
        <taxon>Dothideomycetes</taxon>
        <taxon>Dothideomycetidae</taxon>
        <taxon>Mycosphaerellales</taxon>
        <taxon>Teratosphaeriaceae</taxon>
        <taxon>Neohortaea</taxon>
    </lineage>
</organism>
<dbReference type="RefSeq" id="XP_033585456.1">
    <property type="nucleotide sequence ID" value="XM_033731794.1"/>
</dbReference>
<dbReference type="PANTHER" id="PTHR13000">
    <property type="entry name" value="NUCLEOPORIN P54"/>
    <property type="match status" value="1"/>
</dbReference>
<dbReference type="GO" id="GO:0006999">
    <property type="term" value="P:nuclear pore organization"/>
    <property type="evidence" value="ECO:0007669"/>
    <property type="project" value="TreeGrafter"/>
</dbReference>
<dbReference type="AlphaFoldDB" id="A0A6A6PGH5"/>